<evidence type="ECO:0000313" key="4">
    <source>
        <dbReference type="EMBL" id="GMA87891.1"/>
    </source>
</evidence>
<accession>A0ABQ6JME6</accession>
<proteinExistence type="predicted"/>
<keyword evidence="5" id="KW-1185">Reference proteome</keyword>
<keyword evidence="1" id="KW-0175">Coiled coil</keyword>
<feature type="compositionally biased region" description="Basic and acidic residues" evidence="2">
    <location>
        <begin position="42"/>
        <end position="56"/>
    </location>
</feature>
<organism evidence="4 5">
    <name type="scientific">Angustibacter aerolatus</name>
    <dbReference type="NCBI Taxonomy" id="1162965"/>
    <lineage>
        <taxon>Bacteria</taxon>
        <taxon>Bacillati</taxon>
        <taxon>Actinomycetota</taxon>
        <taxon>Actinomycetes</taxon>
        <taxon>Kineosporiales</taxon>
        <taxon>Kineosporiaceae</taxon>
    </lineage>
</organism>
<evidence type="ECO:0000256" key="1">
    <source>
        <dbReference type="SAM" id="Coils"/>
    </source>
</evidence>
<evidence type="ECO:0000256" key="3">
    <source>
        <dbReference type="SAM" id="SignalP"/>
    </source>
</evidence>
<feature type="compositionally biased region" description="Basic residues" evidence="2">
    <location>
        <begin position="222"/>
        <end position="240"/>
    </location>
</feature>
<feature type="compositionally biased region" description="Low complexity" evidence="2">
    <location>
        <begin position="365"/>
        <end position="387"/>
    </location>
</feature>
<feature type="coiled-coil region" evidence="1">
    <location>
        <begin position="75"/>
        <end position="102"/>
    </location>
</feature>
<sequence>MTTSGRTRLLTGLAVTTAIAATGVLTGADAASAATHGSSEGHLVHQEQQQRRSAASERRLAKEAAAILARRRTALRDLQHAADAAERTRRAAAAAAERATAEAHQRDARLAAWELEHPALGGVPSAPAPAAPLPVVPGRGASVGATTVPMTVPDAGDGLTGGIDLPQRVVGSQARRHQPRRAHRRATAPGRPRRRRPGRGDGRRPRAPRRRRRGGCPPLGARAHRARPAARRPGRPHARRAWSSLRRQEAAAAHAASAGSTGGGGHLSTAGYANGQIPASRLQPLAGTHGAHRLQAPAATAFDAMSRAYRAQFGAPIAITDSYRSLPQQVEPEAAQGRVGRDPGHQRARLGPGGRPRRRRRVLRQRAAPLDAAARAGLRLRAPRLGP</sequence>
<feature type="chain" id="PRO_5046417801" description="Peptidase M15B domain-containing protein" evidence="3">
    <location>
        <begin position="21"/>
        <end position="387"/>
    </location>
</feature>
<name>A0ABQ6JME6_9ACTN</name>
<dbReference type="Proteomes" id="UP001157017">
    <property type="component" value="Unassembled WGS sequence"/>
</dbReference>
<feature type="region of interest" description="Disordered" evidence="2">
    <location>
        <begin position="330"/>
        <end position="387"/>
    </location>
</feature>
<keyword evidence="3" id="KW-0732">Signal</keyword>
<feature type="signal peptide" evidence="3">
    <location>
        <begin position="1"/>
        <end position="20"/>
    </location>
</feature>
<dbReference type="PROSITE" id="PS51318">
    <property type="entry name" value="TAT"/>
    <property type="match status" value="1"/>
</dbReference>
<feature type="compositionally biased region" description="Basic residues" evidence="2">
    <location>
        <begin position="174"/>
        <end position="197"/>
    </location>
</feature>
<evidence type="ECO:0000256" key="2">
    <source>
        <dbReference type="SAM" id="MobiDB-lite"/>
    </source>
</evidence>
<reference evidence="5" key="1">
    <citation type="journal article" date="2019" name="Int. J. Syst. Evol. Microbiol.">
        <title>The Global Catalogue of Microorganisms (GCM) 10K type strain sequencing project: providing services to taxonomists for standard genome sequencing and annotation.</title>
        <authorList>
            <consortium name="The Broad Institute Genomics Platform"/>
            <consortium name="The Broad Institute Genome Sequencing Center for Infectious Disease"/>
            <person name="Wu L."/>
            <person name="Ma J."/>
        </authorList>
    </citation>
    <scope>NUCLEOTIDE SEQUENCE [LARGE SCALE GENOMIC DNA]</scope>
    <source>
        <strain evidence="5">NBRC 108730</strain>
    </source>
</reference>
<evidence type="ECO:0000313" key="5">
    <source>
        <dbReference type="Proteomes" id="UP001157017"/>
    </source>
</evidence>
<dbReference type="EMBL" id="BSUZ01000001">
    <property type="protein sequence ID" value="GMA87891.1"/>
    <property type="molecule type" value="Genomic_DNA"/>
</dbReference>
<feature type="compositionally biased region" description="Basic residues" evidence="2">
    <location>
        <begin position="205"/>
        <end position="214"/>
    </location>
</feature>
<feature type="region of interest" description="Disordered" evidence="2">
    <location>
        <begin position="170"/>
        <end position="269"/>
    </location>
</feature>
<dbReference type="InterPro" id="IPR006311">
    <property type="entry name" value="TAT_signal"/>
</dbReference>
<gene>
    <name evidence="4" type="ORF">GCM10025868_31410</name>
</gene>
<comment type="caution">
    <text evidence="4">The sequence shown here is derived from an EMBL/GenBank/DDBJ whole genome shotgun (WGS) entry which is preliminary data.</text>
</comment>
<protein>
    <recommendedName>
        <fullName evidence="6">Peptidase M15B domain-containing protein</fullName>
    </recommendedName>
</protein>
<feature type="region of interest" description="Disordered" evidence="2">
    <location>
        <begin position="32"/>
        <end position="56"/>
    </location>
</feature>
<evidence type="ECO:0008006" key="6">
    <source>
        <dbReference type="Google" id="ProtNLM"/>
    </source>
</evidence>
<feature type="compositionally biased region" description="Basic residues" evidence="2">
    <location>
        <begin position="355"/>
        <end position="364"/>
    </location>
</feature>
<feature type="compositionally biased region" description="Low complexity" evidence="2">
    <location>
        <begin position="250"/>
        <end position="259"/>
    </location>
</feature>